<reference evidence="1 2" key="1">
    <citation type="journal article" date="2015" name="Genome Biol. Evol.">
        <title>Comparative Genomics of a Bacterivorous Green Alga Reveals Evolutionary Causalities and Consequences of Phago-Mixotrophic Mode of Nutrition.</title>
        <authorList>
            <person name="Burns J.A."/>
            <person name="Paasch A."/>
            <person name="Narechania A."/>
            <person name="Kim E."/>
        </authorList>
    </citation>
    <scope>NUCLEOTIDE SEQUENCE [LARGE SCALE GENOMIC DNA]</scope>
    <source>
        <strain evidence="1 2">PLY_AMNH</strain>
    </source>
</reference>
<organism evidence="1 2">
    <name type="scientific">Cymbomonas tetramitiformis</name>
    <dbReference type="NCBI Taxonomy" id="36881"/>
    <lineage>
        <taxon>Eukaryota</taxon>
        <taxon>Viridiplantae</taxon>
        <taxon>Chlorophyta</taxon>
        <taxon>Pyramimonadophyceae</taxon>
        <taxon>Pyramimonadales</taxon>
        <taxon>Pyramimonadaceae</taxon>
        <taxon>Cymbomonas</taxon>
    </lineage>
</organism>
<dbReference type="AlphaFoldDB" id="A0AAE0F2G8"/>
<proteinExistence type="predicted"/>
<evidence type="ECO:0000313" key="2">
    <source>
        <dbReference type="Proteomes" id="UP001190700"/>
    </source>
</evidence>
<sequence>MPQTLLLGSRLKCGLHMSVARSSFGVRRRPAQIEARGYKCAMLSLSSANEEMSLQICARRTMLAGMGILPFLQETVSPNVASAFGGEIELSDLEWTISKCPPDAYVPTRDPTVCLNVTATANNPLRRKVEAANVFGFVTDAERNSALTVNPTGGTRTVIAPILEPVPTGKSKVKFTLTVFEKSVNKGELTFKGFKAVQSSAEIEARFKPFDPCELSPEDCEEF</sequence>
<gene>
    <name evidence="1" type="ORF">CYMTET_41609</name>
</gene>
<name>A0AAE0F2G8_9CHLO</name>
<accession>A0AAE0F2G8</accession>
<keyword evidence="2" id="KW-1185">Reference proteome</keyword>
<comment type="caution">
    <text evidence="1">The sequence shown here is derived from an EMBL/GenBank/DDBJ whole genome shotgun (WGS) entry which is preliminary data.</text>
</comment>
<dbReference type="EMBL" id="LGRX02027674">
    <property type="protein sequence ID" value="KAK3248947.1"/>
    <property type="molecule type" value="Genomic_DNA"/>
</dbReference>
<evidence type="ECO:0000313" key="1">
    <source>
        <dbReference type="EMBL" id="KAK3248947.1"/>
    </source>
</evidence>
<dbReference type="Proteomes" id="UP001190700">
    <property type="component" value="Unassembled WGS sequence"/>
</dbReference>
<protein>
    <submittedName>
        <fullName evidence="1">Uncharacterized protein</fullName>
    </submittedName>
</protein>